<keyword evidence="3" id="KW-1185">Reference proteome</keyword>
<sequence length="99" mass="11461">MIRVLDHVDRCYSNSDGDDVRSLIFEQFETGTKTTISFDGVDSVSSSFINSAFIDLLDQYSFDYIRQNLSFIDSTKSINELIKKRFSFEVNERNKLLNV</sequence>
<protein>
    <submittedName>
        <fullName evidence="2">STAS-like domain-containing protein</fullName>
    </submittedName>
</protein>
<evidence type="ECO:0000313" key="2">
    <source>
        <dbReference type="EMBL" id="MEK8128646.1"/>
    </source>
</evidence>
<evidence type="ECO:0000313" key="3">
    <source>
        <dbReference type="Proteomes" id="UP001469365"/>
    </source>
</evidence>
<name>A0ABU9DIF3_9BACL</name>
<organism evidence="2 3">
    <name type="scientific">Paenibacillus filicis</name>
    <dbReference type="NCBI Taxonomy" id="669464"/>
    <lineage>
        <taxon>Bacteria</taxon>
        <taxon>Bacillati</taxon>
        <taxon>Bacillota</taxon>
        <taxon>Bacilli</taxon>
        <taxon>Bacillales</taxon>
        <taxon>Paenibacillaceae</taxon>
        <taxon>Paenibacillus</taxon>
    </lineage>
</organism>
<dbReference type="EMBL" id="JBBPCC010000006">
    <property type="protein sequence ID" value="MEK8128646.1"/>
    <property type="molecule type" value="Genomic_DNA"/>
</dbReference>
<dbReference type="RefSeq" id="WP_341415783.1">
    <property type="nucleotide sequence ID" value="NZ_JBBPCC010000006.1"/>
</dbReference>
<dbReference type="Pfam" id="PF14213">
    <property type="entry name" value="DUF4325"/>
    <property type="match status" value="1"/>
</dbReference>
<accession>A0ABU9DIF3</accession>
<feature type="domain" description="DUF4325" evidence="1">
    <location>
        <begin position="16"/>
        <end position="78"/>
    </location>
</feature>
<proteinExistence type="predicted"/>
<evidence type="ECO:0000259" key="1">
    <source>
        <dbReference type="Pfam" id="PF14213"/>
    </source>
</evidence>
<dbReference type="Proteomes" id="UP001469365">
    <property type="component" value="Unassembled WGS sequence"/>
</dbReference>
<comment type="caution">
    <text evidence="2">The sequence shown here is derived from an EMBL/GenBank/DDBJ whole genome shotgun (WGS) entry which is preliminary data.</text>
</comment>
<gene>
    <name evidence="2" type="ORF">WMW72_12085</name>
</gene>
<reference evidence="2 3" key="1">
    <citation type="submission" date="2024-04" db="EMBL/GenBank/DDBJ databases">
        <title>draft genome sequnece of Paenibacillus filicis.</title>
        <authorList>
            <person name="Kim D.-U."/>
        </authorList>
    </citation>
    <scope>NUCLEOTIDE SEQUENCE [LARGE SCALE GENOMIC DNA]</scope>
    <source>
        <strain evidence="2 3">KACC14197</strain>
    </source>
</reference>
<dbReference type="InterPro" id="IPR025474">
    <property type="entry name" value="DUF4325"/>
</dbReference>